<dbReference type="PANTHER" id="PTHR40040">
    <property type="entry name" value="SMALL HYDROPHOBIC PROTEIN-RELATED"/>
    <property type="match status" value="1"/>
</dbReference>
<name>A0A0M0GB18_SPOGL</name>
<dbReference type="PATRIC" id="fig|1459.3.peg.2034"/>
<proteinExistence type="predicted"/>
<dbReference type="InterPro" id="IPR055338">
    <property type="entry name" value="YqfX-like"/>
</dbReference>
<evidence type="ECO:0000256" key="1">
    <source>
        <dbReference type="SAM" id="MobiDB-lite"/>
    </source>
</evidence>
<dbReference type="OrthoDB" id="2455167at2"/>
<reference evidence="3" key="1">
    <citation type="submission" date="2015-07" db="EMBL/GenBank/DDBJ databases">
        <title>Fjat-10036 dsm4.</title>
        <authorList>
            <person name="Liu B."/>
            <person name="Wang J."/>
            <person name="Zhu Y."/>
            <person name="Liu G."/>
            <person name="Chen Q."/>
            <person name="Chen Z."/>
            <person name="Lan J."/>
            <person name="Che J."/>
            <person name="Ge C."/>
            <person name="Shi H."/>
            <person name="Pan Z."/>
            <person name="Liu X."/>
        </authorList>
    </citation>
    <scope>NUCLEOTIDE SEQUENCE [LARGE SCALE GENOMIC DNA]</scope>
    <source>
        <strain evidence="3">DSM 4</strain>
    </source>
</reference>
<keyword evidence="3" id="KW-1185">Reference proteome</keyword>
<sequence>MMADQERSNEEYDLRYSERIGEANADYSEEAAAEIAAPGAYSRSLDRDEENESAAFNADYSEETAAEIAAPGVYNRSLDRDEENESAAFNADYSEETAAEITAPGVYNRSLDRDEDNETAAAGRGVGYAALALSILSLFVLPVLFGATGIVLGFIARRRGSESLGGWAIGIGAISIIVGMFILPFF</sequence>
<dbReference type="STRING" id="1459.AF332_09555"/>
<comment type="caution">
    <text evidence="2">The sequence shown here is derived from an EMBL/GenBank/DDBJ whole genome shotgun (WGS) entry which is preliminary data.</text>
</comment>
<evidence type="ECO:0000313" key="2">
    <source>
        <dbReference type="EMBL" id="KON87034.1"/>
    </source>
</evidence>
<organism evidence="2 3">
    <name type="scientific">Sporosarcina globispora</name>
    <name type="common">Bacillus globisporus</name>
    <dbReference type="NCBI Taxonomy" id="1459"/>
    <lineage>
        <taxon>Bacteria</taxon>
        <taxon>Bacillati</taxon>
        <taxon>Bacillota</taxon>
        <taxon>Bacilli</taxon>
        <taxon>Bacillales</taxon>
        <taxon>Caryophanaceae</taxon>
        <taxon>Sporosarcina</taxon>
    </lineage>
</organism>
<dbReference type="AlphaFoldDB" id="A0A0M0GB18"/>
<accession>A0A0M0GB18</accession>
<dbReference type="Proteomes" id="UP000037109">
    <property type="component" value="Unassembled WGS sequence"/>
</dbReference>
<evidence type="ECO:0000313" key="3">
    <source>
        <dbReference type="Proteomes" id="UP000037109"/>
    </source>
</evidence>
<gene>
    <name evidence="2" type="ORF">AF332_09555</name>
</gene>
<feature type="region of interest" description="Disordered" evidence="1">
    <location>
        <begin position="39"/>
        <end position="61"/>
    </location>
</feature>
<dbReference type="PANTHER" id="PTHR40040:SF1">
    <property type="entry name" value="MEMBRANE PROTEIN"/>
    <property type="match status" value="1"/>
</dbReference>
<protein>
    <recommendedName>
        <fullName evidence="4">DUF4190 domain-containing protein</fullName>
    </recommendedName>
</protein>
<dbReference type="EMBL" id="LGUF01000007">
    <property type="protein sequence ID" value="KON87034.1"/>
    <property type="molecule type" value="Genomic_DNA"/>
</dbReference>
<evidence type="ECO:0008006" key="4">
    <source>
        <dbReference type="Google" id="ProtNLM"/>
    </source>
</evidence>